<keyword evidence="2" id="KW-0378">Hydrolase</keyword>
<proteinExistence type="predicted"/>
<gene>
    <name evidence="2" type="ORF">CTI12_AA261290</name>
</gene>
<dbReference type="InterPro" id="IPR022742">
    <property type="entry name" value="Hydrolase_4"/>
</dbReference>
<evidence type="ECO:0000313" key="2">
    <source>
        <dbReference type="EMBL" id="PWA73423.1"/>
    </source>
</evidence>
<dbReference type="GO" id="GO:0016787">
    <property type="term" value="F:hydrolase activity"/>
    <property type="evidence" value="ECO:0007669"/>
    <property type="project" value="UniProtKB-KW"/>
</dbReference>
<name>A0A2U1NIS7_ARTAN</name>
<comment type="caution">
    <text evidence="2">The sequence shown here is derived from an EMBL/GenBank/DDBJ whole genome shotgun (WGS) entry which is preliminary data.</text>
</comment>
<dbReference type="Pfam" id="PF12146">
    <property type="entry name" value="Hydrolase_4"/>
    <property type="match status" value="1"/>
</dbReference>
<sequence length="289" mass="31810">MAATGTAAEKPVSNHFEQSPGKKIVVVNKHGEKLVGVLHEAGSSELVVLCHGFQSTKETNTMVNLANALQKEGITAFRFDFAGNGESEGTFQYGNYFREADDLHSVIQHFREANCVTSAILGHSKGILTYDSIHQRGNVVLLYASKYHDVPHVINVSGRYKTGGGVQERLGKGFLQKVKEDGFIDVKGKTGEFLYRVTEDSLMERLNTNMHEACLQIGKDCSVLTVHGSDDTIVRVKEASEFAKIIPNHKLHVVKGANHGFSKHQDELISVVLSFIKEPVTKIILHEGK</sequence>
<dbReference type="InterPro" id="IPR029058">
    <property type="entry name" value="AB_hydrolase_fold"/>
</dbReference>
<dbReference type="PANTHER" id="PTHR42886">
    <property type="entry name" value="RE40534P-RELATED"/>
    <property type="match status" value="1"/>
</dbReference>
<dbReference type="OrthoDB" id="9988524at2759"/>
<evidence type="ECO:0000259" key="1">
    <source>
        <dbReference type="Pfam" id="PF12146"/>
    </source>
</evidence>
<keyword evidence="3" id="KW-1185">Reference proteome</keyword>
<accession>A0A2U1NIS7</accession>
<protein>
    <submittedName>
        <fullName evidence="2">Alpha/beta-Hydrolases superfamily protein</fullName>
    </submittedName>
</protein>
<organism evidence="2 3">
    <name type="scientific">Artemisia annua</name>
    <name type="common">Sweet wormwood</name>
    <dbReference type="NCBI Taxonomy" id="35608"/>
    <lineage>
        <taxon>Eukaryota</taxon>
        <taxon>Viridiplantae</taxon>
        <taxon>Streptophyta</taxon>
        <taxon>Embryophyta</taxon>
        <taxon>Tracheophyta</taxon>
        <taxon>Spermatophyta</taxon>
        <taxon>Magnoliopsida</taxon>
        <taxon>eudicotyledons</taxon>
        <taxon>Gunneridae</taxon>
        <taxon>Pentapetalae</taxon>
        <taxon>asterids</taxon>
        <taxon>campanulids</taxon>
        <taxon>Asterales</taxon>
        <taxon>Asteraceae</taxon>
        <taxon>Asteroideae</taxon>
        <taxon>Anthemideae</taxon>
        <taxon>Artemisiinae</taxon>
        <taxon>Artemisia</taxon>
    </lineage>
</organism>
<reference evidence="2 3" key="1">
    <citation type="journal article" date="2018" name="Mol. Plant">
        <title>The genome of Artemisia annua provides insight into the evolution of Asteraceae family and artemisinin biosynthesis.</title>
        <authorList>
            <person name="Shen Q."/>
            <person name="Zhang L."/>
            <person name="Liao Z."/>
            <person name="Wang S."/>
            <person name="Yan T."/>
            <person name="Shi P."/>
            <person name="Liu M."/>
            <person name="Fu X."/>
            <person name="Pan Q."/>
            <person name="Wang Y."/>
            <person name="Lv Z."/>
            <person name="Lu X."/>
            <person name="Zhang F."/>
            <person name="Jiang W."/>
            <person name="Ma Y."/>
            <person name="Chen M."/>
            <person name="Hao X."/>
            <person name="Li L."/>
            <person name="Tang Y."/>
            <person name="Lv G."/>
            <person name="Zhou Y."/>
            <person name="Sun X."/>
            <person name="Brodelius P.E."/>
            <person name="Rose J.K.C."/>
            <person name="Tang K."/>
        </authorList>
    </citation>
    <scope>NUCLEOTIDE SEQUENCE [LARGE SCALE GENOMIC DNA]</scope>
    <source>
        <strain evidence="3">cv. Huhao1</strain>
        <tissue evidence="2">Leaf</tissue>
    </source>
</reference>
<feature type="domain" description="Serine aminopeptidase S33" evidence="1">
    <location>
        <begin position="45"/>
        <end position="126"/>
    </location>
</feature>
<evidence type="ECO:0000313" key="3">
    <source>
        <dbReference type="Proteomes" id="UP000245207"/>
    </source>
</evidence>
<dbReference type="EMBL" id="PKPP01002740">
    <property type="protein sequence ID" value="PWA73423.1"/>
    <property type="molecule type" value="Genomic_DNA"/>
</dbReference>
<dbReference type="STRING" id="35608.A0A2U1NIS7"/>
<dbReference type="Proteomes" id="UP000245207">
    <property type="component" value="Unassembled WGS sequence"/>
</dbReference>
<dbReference type="SUPFAM" id="SSF53474">
    <property type="entry name" value="alpha/beta-Hydrolases"/>
    <property type="match status" value="1"/>
</dbReference>
<dbReference type="PANTHER" id="PTHR42886:SF82">
    <property type="entry name" value="FERULOYL ESTERASE"/>
    <property type="match status" value="1"/>
</dbReference>
<dbReference type="AlphaFoldDB" id="A0A2U1NIS7"/>
<dbReference type="Gene3D" id="3.40.50.1820">
    <property type="entry name" value="alpha/beta hydrolase"/>
    <property type="match status" value="1"/>
</dbReference>